<evidence type="ECO:0000313" key="2">
    <source>
        <dbReference type="Proteomes" id="UP001652431"/>
    </source>
</evidence>
<organism evidence="1 2">
    <name type="scientific">Dorea acetigenes</name>
    <dbReference type="NCBI Taxonomy" id="2981787"/>
    <lineage>
        <taxon>Bacteria</taxon>
        <taxon>Bacillati</taxon>
        <taxon>Bacillota</taxon>
        <taxon>Clostridia</taxon>
        <taxon>Lachnospirales</taxon>
        <taxon>Lachnospiraceae</taxon>
        <taxon>Dorea</taxon>
    </lineage>
</organism>
<keyword evidence="2" id="KW-1185">Reference proteome</keyword>
<accession>A0ABT2RM86</accession>
<dbReference type="Pfam" id="PF12788">
    <property type="entry name" value="YmaF"/>
    <property type="match status" value="1"/>
</dbReference>
<dbReference type="RefSeq" id="WP_158369589.1">
    <property type="nucleotide sequence ID" value="NZ_JAOQJU010000007.1"/>
</dbReference>
<proteinExistence type="predicted"/>
<evidence type="ECO:0000313" key="1">
    <source>
        <dbReference type="EMBL" id="MCU6686515.1"/>
    </source>
</evidence>
<protein>
    <submittedName>
        <fullName evidence="1">YmaF family protein</fullName>
    </submittedName>
</protein>
<sequence>MYNNQNNCNKQKHVHELTGSTGIFEECNDCHNHRFCTVTGEAIYIPGKNDHFHEVKFRTDFTDEHFHEFCGKTSGAIDVGGGKHVHFIKDCTEKEDNHKHEFQAATLIDSPIDFKCK</sequence>
<dbReference type="Proteomes" id="UP001652431">
    <property type="component" value="Unassembled WGS sequence"/>
</dbReference>
<reference evidence="1 2" key="1">
    <citation type="journal article" date="2021" name="ISME Commun">
        <title>Automated analysis of genomic sequences facilitates high-throughput and comprehensive description of bacteria.</title>
        <authorList>
            <person name="Hitch T.C.A."/>
        </authorList>
    </citation>
    <scope>NUCLEOTIDE SEQUENCE [LARGE SCALE GENOMIC DNA]</scope>
    <source>
        <strain evidence="1 2">Sanger_03</strain>
    </source>
</reference>
<dbReference type="InterPro" id="IPR024307">
    <property type="entry name" value="YmaF"/>
</dbReference>
<comment type="caution">
    <text evidence="1">The sequence shown here is derived from an EMBL/GenBank/DDBJ whole genome shotgun (WGS) entry which is preliminary data.</text>
</comment>
<gene>
    <name evidence="1" type="ORF">OCV99_08125</name>
</gene>
<name>A0ABT2RM86_9FIRM</name>
<dbReference type="EMBL" id="JAOQJU010000007">
    <property type="protein sequence ID" value="MCU6686515.1"/>
    <property type="molecule type" value="Genomic_DNA"/>
</dbReference>